<dbReference type="AlphaFoldDB" id="A0A255Z3T8"/>
<dbReference type="GO" id="GO:0004497">
    <property type="term" value="F:monooxygenase activity"/>
    <property type="evidence" value="ECO:0007669"/>
    <property type="project" value="InterPro"/>
</dbReference>
<name>A0A255Z3T8_9PROT</name>
<dbReference type="OrthoDB" id="7535599at2"/>
<accession>A0A255Z3T8</accession>
<dbReference type="Pfam" id="PF04820">
    <property type="entry name" value="Trp_halogenase"/>
    <property type="match status" value="2"/>
</dbReference>
<dbReference type="InterPro" id="IPR036188">
    <property type="entry name" value="FAD/NAD-bd_sf"/>
</dbReference>
<dbReference type="EMBL" id="NOXU01000023">
    <property type="protein sequence ID" value="OYQ36183.1"/>
    <property type="molecule type" value="Genomic_DNA"/>
</dbReference>
<dbReference type="PANTHER" id="PTHR43747">
    <property type="entry name" value="FAD-BINDING PROTEIN"/>
    <property type="match status" value="1"/>
</dbReference>
<dbReference type="SUPFAM" id="SSF51905">
    <property type="entry name" value="FAD/NAD(P)-binding domain"/>
    <property type="match status" value="1"/>
</dbReference>
<comment type="caution">
    <text evidence="1">The sequence shown here is derived from an EMBL/GenBank/DDBJ whole genome shotgun (WGS) entry which is preliminary data.</text>
</comment>
<dbReference type="RefSeq" id="WP_094454415.1">
    <property type="nucleotide sequence ID" value="NZ_NOXU01000023.1"/>
</dbReference>
<dbReference type="Gene3D" id="3.50.50.60">
    <property type="entry name" value="FAD/NAD(P)-binding domain"/>
    <property type="match status" value="2"/>
</dbReference>
<proteinExistence type="predicted"/>
<protein>
    <recommendedName>
        <fullName evidence="3">Tryptophan halogenase</fullName>
    </recommendedName>
</protein>
<evidence type="ECO:0000313" key="2">
    <source>
        <dbReference type="Proteomes" id="UP000216998"/>
    </source>
</evidence>
<reference evidence="1 2" key="1">
    <citation type="submission" date="2017-07" db="EMBL/GenBank/DDBJ databases">
        <title>Niveispirillum cyanobacteriorum sp. nov., isolated from cyanobacterial aggregates in a eutrophic lake.</title>
        <authorList>
            <person name="Cai H."/>
        </authorList>
    </citation>
    <scope>NUCLEOTIDE SEQUENCE [LARGE SCALE GENOMIC DNA]</scope>
    <source>
        <strain evidence="2">TH1-14</strain>
    </source>
</reference>
<dbReference type="Proteomes" id="UP000216998">
    <property type="component" value="Unassembled WGS sequence"/>
</dbReference>
<dbReference type="PANTHER" id="PTHR43747:SF4">
    <property type="entry name" value="FLAVIN-DEPENDENT TRYPTOPHAN HALOGENASE"/>
    <property type="match status" value="1"/>
</dbReference>
<gene>
    <name evidence="1" type="ORF">CHU95_05170</name>
</gene>
<keyword evidence="2" id="KW-1185">Reference proteome</keyword>
<dbReference type="InterPro" id="IPR050816">
    <property type="entry name" value="Flavin-dep_Halogenase_NPB"/>
</dbReference>
<organism evidence="1 2">
    <name type="scientific">Niveispirillum lacus</name>
    <dbReference type="NCBI Taxonomy" id="1981099"/>
    <lineage>
        <taxon>Bacteria</taxon>
        <taxon>Pseudomonadati</taxon>
        <taxon>Pseudomonadota</taxon>
        <taxon>Alphaproteobacteria</taxon>
        <taxon>Rhodospirillales</taxon>
        <taxon>Azospirillaceae</taxon>
        <taxon>Niveispirillum</taxon>
    </lineage>
</organism>
<evidence type="ECO:0008006" key="3">
    <source>
        <dbReference type="Google" id="ProtNLM"/>
    </source>
</evidence>
<dbReference type="InterPro" id="IPR006905">
    <property type="entry name" value="Flavin_halogenase"/>
</dbReference>
<sequence>MKPLHDITVAGAGFVGWLAAAALARNHAGRGGSVTLVPLPGLDDSLDPFGPATALLPGGVEGLAALLGVTPADILRAGDGGFSLGTAFQGWEGPGSVSFLPFGQTGADLKGVAFHHLVWRARAAGASIRMTDYSLSTLAAQAERFALPSPDPRSVLSTLAPGGFADLRGLTALAQRQALAAGARLATAPLSHVRRDAAGRVTALVLADDTDIPADLFIDATGARALLAAPGNGWHDWRCWLPCDQYAVEPATADGPPPPYALHSADATGWTRRIPLRTGAWVTRLGRGAGRFTSGRRDLAWDANTVLLGASACLLDPVGGVALSLLITTIRHLLSHYPVTPGSGPEAASFNSQVAVAMDRARDFLILRFKANGRTGEAFWDAARAMDLPDPLAHKMALYESRGRIPLYDGELFDRPDWINLLDGAGIRARRCDVQANGLNDGEIMAHLERLRGVLLRAAGELPPHAQALAQLLGGTP</sequence>
<evidence type="ECO:0000313" key="1">
    <source>
        <dbReference type="EMBL" id="OYQ36183.1"/>
    </source>
</evidence>